<keyword evidence="3" id="KW-0489">Methyltransferase</keyword>
<sequence length="539" mass="60005">MCNKMKEIYFPGTTIIKANDHILDGRDAFFYLNKQVDTEKEKRENENDEDFEPAHHNWNTRSKTGGAVKPKEKLDFHGINLGREVSCFECEKGDKCDNSWYAQEASLPQMEIFETERMGKGVRALAKFKKGDYVGKYVGKITKTKPPAHHLYVVSIDNFYVDAEEMGSVCRYFNSSCSPNLRMLKTSCGKWPILLFFAIKDIEVGEEINYNYRENYKFKECLCDPCLENKLGRQRKRKIQDQVPAQVQTHKKFKACKVKMPIPLSSSSSSPIPLSTSTSSPSPSPIASSSSSQSPTPTPISTSSPVPISAPPSSPIPISSSSPSPVPISASSSSPAQLSIPNSSSPTPITIPNSTPQSTFQSKSQSSLSQSPLFIQKKPLQPILASVEPPTTSVEPPPGLVEPPHPHENPPQLSQQMQSGDENAAVRFMCKFEGCSRGYLQKKLLTYHEKHHHMTGPDAPVWKCDTCERTYTTKAVLTKHLKVVHNDDGGKSAPSKNHFCIICESRYSYSKDVYTHIRAKHANVKEDEIVCCCGKRPKK</sequence>
<feature type="region of interest" description="Disordered" evidence="9">
    <location>
        <begin position="264"/>
        <end position="371"/>
    </location>
</feature>
<evidence type="ECO:0000259" key="11">
    <source>
        <dbReference type="PROSITE" id="PS50280"/>
    </source>
</evidence>
<comment type="subcellular location">
    <subcellularLocation>
        <location evidence="1">Chromosome</location>
    </subcellularLocation>
</comment>
<keyword evidence="8" id="KW-0863">Zinc-finger</keyword>
<evidence type="ECO:0000259" key="10">
    <source>
        <dbReference type="PROSITE" id="PS50157"/>
    </source>
</evidence>
<dbReference type="InterPro" id="IPR013087">
    <property type="entry name" value="Znf_C2H2_type"/>
</dbReference>
<dbReference type="PANTHER" id="PTHR46223">
    <property type="entry name" value="HISTONE-LYSINE N-METHYLTRANSFERASE SUV39H"/>
    <property type="match status" value="1"/>
</dbReference>
<comment type="caution">
    <text evidence="12">The sequence shown here is derived from an EMBL/GenBank/DDBJ whole genome shotgun (WGS) entry which is preliminary data.</text>
</comment>
<keyword evidence="2" id="KW-0158">Chromosome</keyword>
<keyword evidence="6" id="KW-0479">Metal-binding</keyword>
<dbReference type="PROSITE" id="PS00028">
    <property type="entry name" value="ZINC_FINGER_C2H2_1"/>
    <property type="match status" value="3"/>
</dbReference>
<dbReference type="InterPro" id="IPR001214">
    <property type="entry name" value="SET_dom"/>
</dbReference>
<dbReference type="SMART" id="SM00317">
    <property type="entry name" value="SET"/>
    <property type="match status" value="1"/>
</dbReference>
<dbReference type="Pfam" id="PF00856">
    <property type="entry name" value="SET"/>
    <property type="match status" value="1"/>
</dbReference>
<evidence type="ECO:0000256" key="5">
    <source>
        <dbReference type="ARBA" id="ARBA00022691"/>
    </source>
</evidence>
<dbReference type="Gene3D" id="2.170.270.10">
    <property type="entry name" value="SET domain"/>
    <property type="match status" value="1"/>
</dbReference>
<feature type="domain" description="C2H2-type" evidence="10">
    <location>
        <begin position="462"/>
        <end position="490"/>
    </location>
</feature>
<dbReference type="InterPro" id="IPR046341">
    <property type="entry name" value="SET_dom_sf"/>
</dbReference>
<accession>A0ABP1RRT0</accession>
<evidence type="ECO:0000313" key="13">
    <source>
        <dbReference type="Proteomes" id="UP001642540"/>
    </source>
</evidence>
<name>A0ABP1RRT0_9HEXA</name>
<gene>
    <name evidence="12" type="ORF">ODALV1_LOCUS25400</name>
</gene>
<dbReference type="SMART" id="SM00355">
    <property type="entry name" value="ZnF_C2H2"/>
    <property type="match status" value="3"/>
</dbReference>
<keyword evidence="5" id="KW-0949">S-adenosyl-L-methionine</keyword>
<dbReference type="PANTHER" id="PTHR46223:SF3">
    <property type="entry name" value="HISTONE-LYSINE N-METHYLTRANSFERASE SET-23"/>
    <property type="match status" value="1"/>
</dbReference>
<keyword evidence="7" id="KW-0862">Zinc</keyword>
<evidence type="ECO:0000256" key="8">
    <source>
        <dbReference type="PROSITE-ProRule" id="PRU00042"/>
    </source>
</evidence>
<keyword evidence="4" id="KW-0808">Transferase</keyword>
<dbReference type="InterPro" id="IPR050973">
    <property type="entry name" value="H3K9_Histone-Lys_N-MTase"/>
</dbReference>
<evidence type="ECO:0000256" key="9">
    <source>
        <dbReference type="SAM" id="MobiDB-lite"/>
    </source>
</evidence>
<dbReference type="PROSITE" id="PS50157">
    <property type="entry name" value="ZINC_FINGER_C2H2_2"/>
    <property type="match status" value="2"/>
</dbReference>
<evidence type="ECO:0000256" key="6">
    <source>
        <dbReference type="ARBA" id="ARBA00022723"/>
    </source>
</evidence>
<proteinExistence type="predicted"/>
<dbReference type="PROSITE" id="PS50280">
    <property type="entry name" value="SET"/>
    <property type="match status" value="1"/>
</dbReference>
<evidence type="ECO:0000256" key="4">
    <source>
        <dbReference type="ARBA" id="ARBA00022679"/>
    </source>
</evidence>
<evidence type="ECO:0000256" key="2">
    <source>
        <dbReference type="ARBA" id="ARBA00022454"/>
    </source>
</evidence>
<feature type="region of interest" description="Disordered" evidence="9">
    <location>
        <begin position="387"/>
        <end position="419"/>
    </location>
</feature>
<feature type="region of interest" description="Disordered" evidence="9">
    <location>
        <begin position="40"/>
        <end position="66"/>
    </location>
</feature>
<dbReference type="Gene3D" id="3.30.160.60">
    <property type="entry name" value="Classic Zinc Finger"/>
    <property type="match status" value="1"/>
</dbReference>
<reference evidence="12 13" key="1">
    <citation type="submission" date="2024-08" db="EMBL/GenBank/DDBJ databases">
        <authorList>
            <person name="Cucini C."/>
            <person name="Frati F."/>
        </authorList>
    </citation>
    <scope>NUCLEOTIDE SEQUENCE [LARGE SCALE GENOMIC DNA]</scope>
</reference>
<evidence type="ECO:0000256" key="7">
    <source>
        <dbReference type="ARBA" id="ARBA00022833"/>
    </source>
</evidence>
<feature type="compositionally biased region" description="Low complexity" evidence="9">
    <location>
        <begin position="264"/>
        <end position="307"/>
    </location>
</feature>
<dbReference type="EMBL" id="CAXLJM020000103">
    <property type="protein sequence ID" value="CAL8134163.1"/>
    <property type="molecule type" value="Genomic_DNA"/>
</dbReference>
<protein>
    <submittedName>
        <fullName evidence="12">Uncharacterized protein</fullName>
    </submittedName>
</protein>
<feature type="domain" description="C2H2-type" evidence="10">
    <location>
        <begin position="428"/>
        <end position="457"/>
    </location>
</feature>
<dbReference type="Proteomes" id="UP001642540">
    <property type="component" value="Unassembled WGS sequence"/>
</dbReference>
<evidence type="ECO:0000256" key="1">
    <source>
        <dbReference type="ARBA" id="ARBA00004286"/>
    </source>
</evidence>
<organism evidence="12 13">
    <name type="scientific">Orchesella dallaii</name>
    <dbReference type="NCBI Taxonomy" id="48710"/>
    <lineage>
        <taxon>Eukaryota</taxon>
        <taxon>Metazoa</taxon>
        <taxon>Ecdysozoa</taxon>
        <taxon>Arthropoda</taxon>
        <taxon>Hexapoda</taxon>
        <taxon>Collembola</taxon>
        <taxon>Entomobryomorpha</taxon>
        <taxon>Entomobryoidea</taxon>
        <taxon>Orchesellidae</taxon>
        <taxon>Orchesellinae</taxon>
        <taxon>Orchesella</taxon>
    </lineage>
</organism>
<feature type="domain" description="SET" evidence="11">
    <location>
        <begin position="108"/>
        <end position="213"/>
    </location>
</feature>
<evidence type="ECO:0000313" key="12">
    <source>
        <dbReference type="EMBL" id="CAL8134163.1"/>
    </source>
</evidence>
<keyword evidence="13" id="KW-1185">Reference proteome</keyword>
<evidence type="ECO:0000256" key="3">
    <source>
        <dbReference type="ARBA" id="ARBA00022603"/>
    </source>
</evidence>
<feature type="compositionally biased region" description="Low complexity" evidence="9">
    <location>
        <begin position="316"/>
        <end position="371"/>
    </location>
</feature>
<dbReference type="SUPFAM" id="SSF82199">
    <property type="entry name" value="SET domain"/>
    <property type="match status" value="1"/>
</dbReference>